<feature type="non-terminal residue" evidence="3">
    <location>
        <position position="1"/>
    </location>
</feature>
<gene>
    <name evidence="3" type="ORF">EAI_00103</name>
</gene>
<evidence type="ECO:0000259" key="2">
    <source>
        <dbReference type="Pfam" id="PF21787"/>
    </source>
</evidence>
<protein>
    <submittedName>
        <fullName evidence="3">THAP domain-containing protein 9</fullName>
    </submittedName>
</protein>
<dbReference type="InterPro" id="IPR048365">
    <property type="entry name" value="TNP-like_RNaseH_N"/>
</dbReference>
<dbReference type="InParanoid" id="E2C697"/>
<dbReference type="Pfam" id="PF12017">
    <property type="entry name" value="Tnp_P_element"/>
    <property type="match status" value="1"/>
</dbReference>
<organism evidence="4">
    <name type="scientific">Harpegnathos saltator</name>
    <name type="common">Jerdon's jumping ant</name>
    <dbReference type="NCBI Taxonomy" id="610380"/>
    <lineage>
        <taxon>Eukaryota</taxon>
        <taxon>Metazoa</taxon>
        <taxon>Ecdysozoa</taxon>
        <taxon>Arthropoda</taxon>
        <taxon>Hexapoda</taxon>
        <taxon>Insecta</taxon>
        <taxon>Pterygota</taxon>
        <taxon>Neoptera</taxon>
        <taxon>Endopterygota</taxon>
        <taxon>Hymenoptera</taxon>
        <taxon>Apocrita</taxon>
        <taxon>Aculeata</taxon>
        <taxon>Formicoidea</taxon>
        <taxon>Formicidae</taxon>
        <taxon>Ponerinae</taxon>
        <taxon>Ponerini</taxon>
        <taxon>Harpegnathos</taxon>
    </lineage>
</organism>
<dbReference type="EMBL" id="GL453000">
    <property type="protein sequence ID" value="EFN76533.1"/>
    <property type="molecule type" value="Genomic_DNA"/>
</dbReference>
<dbReference type="STRING" id="610380.E2C697"/>
<proteinExistence type="predicted"/>
<dbReference type="Proteomes" id="UP000008237">
    <property type="component" value="Unassembled WGS sequence"/>
</dbReference>
<feature type="domain" description="Transposable element P transposase-like RNase H" evidence="2">
    <location>
        <begin position="58"/>
        <end position="178"/>
    </location>
</feature>
<dbReference type="InterPro" id="IPR021896">
    <property type="entry name" value="THAP9-like_HTH"/>
</dbReference>
<sequence length="179" mass="20277">KQIQGGKVKGKYPPQLRAFALTLHFYSPKAYCYVRQTFMNKLPASSTIRSWYSSTDGSPGFSTESLQILKIKSQAAENEGKQLYGCLMMDEMAIRKQVQWDHSARKFIGYIDYGSCIHEPEELPFAKEALVYLINGVNARWKIPVAYFLIDSLTAQERAEITRKVLDFLVPSGITIVAL</sequence>
<dbReference type="OMA" id="CIHEPEE"/>
<evidence type="ECO:0000313" key="3">
    <source>
        <dbReference type="EMBL" id="EFN76533.1"/>
    </source>
</evidence>
<evidence type="ECO:0000259" key="1">
    <source>
        <dbReference type="Pfam" id="PF12017"/>
    </source>
</evidence>
<accession>E2C697</accession>
<dbReference type="AlphaFoldDB" id="E2C697"/>
<dbReference type="Pfam" id="PF21787">
    <property type="entry name" value="TNP-like_RNaseH_N"/>
    <property type="match status" value="1"/>
</dbReference>
<evidence type="ECO:0000313" key="4">
    <source>
        <dbReference type="Proteomes" id="UP000008237"/>
    </source>
</evidence>
<feature type="domain" description="THAP9-like helix-turn-helix" evidence="1">
    <location>
        <begin position="7"/>
        <end position="51"/>
    </location>
</feature>
<dbReference type="OrthoDB" id="7554156at2759"/>
<name>E2C697_HARSA</name>
<feature type="non-terminal residue" evidence="3">
    <location>
        <position position="179"/>
    </location>
</feature>
<keyword evidence="4" id="KW-1185">Reference proteome</keyword>
<reference evidence="3 4" key="1">
    <citation type="journal article" date="2010" name="Science">
        <title>Genomic comparison of the ants Camponotus floridanus and Harpegnathos saltator.</title>
        <authorList>
            <person name="Bonasio R."/>
            <person name="Zhang G."/>
            <person name="Ye C."/>
            <person name="Mutti N.S."/>
            <person name="Fang X."/>
            <person name="Qin N."/>
            <person name="Donahue G."/>
            <person name="Yang P."/>
            <person name="Li Q."/>
            <person name="Li C."/>
            <person name="Zhang P."/>
            <person name="Huang Z."/>
            <person name="Berger S.L."/>
            <person name="Reinberg D."/>
            <person name="Wang J."/>
            <person name="Liebig J."/>
        </authorList>
    </citation>
    <scope>NUCLEOTIDE SEQUENCE [LARGE SCALE GENOMIC DNA]</scope>
    <source>
        <strain evidence="3 4">R22 G/1</strain>
    </source>
</reference>